<dbReference type="Proteomes" id="UP000504610">
    <property type="component" value="Unplaced"/>
</dbReference>
<sequence>MITHLTCPKEAEKGTGEKRGYKDQSTSDESLAKLEMQQENFESCQAARFDIGAVRGSYLNNHKELISKLDCHGNLTHQGLTSKWNHVQSFSNERVMGSTSRVILCVLCLNFSEFRTFQSYLWRSGEHAKVSDHIFSNSFIIDYTDMMHLFLSKEPCADYKEAWKQSRRNNKHEEDNRFKPPDLNKNQHVPGFIIIKEAPPDAAYKPEPSRNKFGIRLLLFDKFLCANLFCFIASGVRRANWISVSSISESNSNNAYLRGLQGKCNLISNFYIADLVSFIAGKADLRSNLLEEGGDDMIMESTKDWKHEPEPEELVAEDATLKNAWKQEEYIGLGRSLIIQDTLTIIQATPPSS</sequence>
<dbReference type="GeneID" id="130501001"/>
<evidence type="ECO:0000256" key="1">
    <source>
        <dbReference type="SAM" id="MobiDB-lite"/>
    </source>
</evidence>
<feature type="region of interest" description="Disordered" evidence="1">
    <location>
        <begin position="1"/>
        <end position="28"/>
    </location>
</feature>
<dbReference type="RefSeq" id="XP_056851892.1">
    <property type="nucleotide sequence ID" value="XM_056995912.1"/>
</dbReference>
<reference evidence="3" key="1">
    <citation type="submission" date="2025-08" db="UniProtKB">
        <authorList>
            <consortium name="RefSeq"/>
        </authorList>
    </citation>
    <scope>IDENTIFICATION</scope>
    <source>
        <tissue evidence="3">Leaf</tissue>
    </source>
</reference>
<dbReference type="OrthoDB" id="1105107at2759"/>
<feature type="compositionally biased region" description="Basic and acidic residues" evidence="1">
    <location>
        <begin position="7"/>
        <end position="22"/>
    </location>
</feature>
<dbReference type="AlphaFoldDB" id="A0A9W3CK46"/>
<accession>A0A9W3CK46</accession>
<keyword evidence="2" id="KW-1185">Reference proteome</keyword>
<evidence type="ECO:0000313" key="2">
    <source>
        <dbReference type="Proteomes" id="UP000504610"/>
    </source>
</evidence>
<protein>
    <submittedName>
        <fullName evidence="3">Uncharacterized protein LOC130501001 isoform X1</fullName>
    </submittedName>
</protein>
<evidence type="ECO:0000313" key="3">
    <source>
        <dbReference type="RefSeq" id="XP_056851892.1"/>
    </source>
</evidence>
<organism evidence="2 3">
    <name type="scientific">Raphanus sativus</name>
    <name type="common">Radish</name>
    <name type="synonym">Raphanus raphanistrum var. sativus</name>
    <dbReference type="NCBI Taxonomy" id="3726"/>
    <lineage>
        <taxon>Eukaryota</taxon>
        <taxon>Viridiplantae</taxon>
        <taxon>Streptophyta</taxon>
        <taxon>Embryophyta</taxon>
        <taxon>Tracheophyta</taxon>
        <taxon>Spermatophyta</taxon>
        <taxon>Magnoliopsida</taxon>
        <taxon>eudicotyledons</taxon>
        <taxon>Gunneridae</taxon>
        <taxon>Pentapetalae</taxon>
        <taxon>rosids</taxon>
        <taxon>malvids</taxon>
        <taxon>Brassicales</taxon>
        <taxon>Brassicaceae</taxon>
        <taxon>Brassiceae</taxon>
        <taxon>Raphanus</taxon>
    </lineage>
</organism>
<gene>
    <name evidence="3" type="primary">LOC130501001</name>
</gene>
<name>A0A9W3CK46_RAPSA</name>
<proteinExistence type="predicted"/>
<dbReference type="KEGG" id="rsz:130501001"/>